<accession>A0A939GGH8</accession>
<dbReference type="EMBL" id="JAFMYV010000004">
    <property type="protein sequence ID" value="MBO0936794.1"/>
    <property type="molecule type" value="Genomic_DNA"/>
</dbReference>
<evidence type="ECO:0000313" key="2">
    <source>
        <dbReference type="Proteomes" id="UP000664034"/>
    </source>
</evidence>
<organism evidence="1 2">
    <name type="scientific">Fibrella rubiginis</name>
    <dbReference type="NCBI Taxonomy" id="2817060"/>
    <lineage>
        <taxon>Bacteria</taxon>
        <taxon>Pseudomonadati</taxon>
        <taxon>Bacteroidota</taxon>
        <taxon>Cytophagia</taxon>
        <taxon>Cytophagales</taxon>
        <taxon>Spirosomataceae</taxon>
        <taxon>Fibrella</taxon>
    </lineage>
</organism>
<keyword evidence="2" id="KW-1185">Reference proteome</keyword>
<evidence type="ECO:0000313" key="1">
    <source>
        <dbReference type="EMBL" id="MBO0936794.1"/>
    </source>
</evidence>
<proteinExistence type="predicted"/>
<dbReference type="RefSeq" id="WP_207364357.1">
    <property type="nucleotide sequence ID" value="NZ_JAFMYV010000004.1"/>
</dbReference>
<name>A0A939GGH8_9BACT</name>
<sequence>MQEFPNQGYDPDVIAELRAECNEQGKTFVYTDEEDPDFVNDDLDDNEPRQFAQVMFVGKDAAGKEVIYDAMICTLRLHHGSMVFEQAVEEVKKMFPGYKLPEERQPGYKFDASKEQEVEETLADIIAEAEESESVKVREEVTVSDDVDPDEIGLELDAYLNVDEINDQVISTFIEQFNSGTLKLDPTMYSFISEDEEED</sequence>
<dbReference type="AlphaFoldDB" id="A0A939GGH8"/>
<comment type="caution">
    <text evidence="1">The sequence shown here is derived from an EMBL/GenBank/DDBJ whole genome shotgun (WGS) entry which is preliminary data.</text>
</comment>
<dbReference type="Proteomes" id="UP000664034">
    <property type="component" value="Unassembled WGS sequence"/>
</dbReference>
<protein>
    <submittedName>
        <fullName evidence="1">Uncharacterized protein</fullName>
    </submittedName>
</protein>
<reference evidence="1" key="1">
    <citation type="submission" date="2021-03" db="EMBL/GenBank/DDBJ databases">
        <title>Fibrella sp. HMF5335 genome sequencing and assembly.</title>
        <authorList>
            <person name="Kang H."/>
            <person name="Kim H."/>
            <person name="Bae S."/>
            <person name="Joh K."/>
        </authorList>
    </citation>
    <scope>NUCLEOTIDE SEQUENCE</scope>
    <source>
        <strain evidence="1">HMF5335</strain>
    </source>
</reference>
<gene>
    <name evidence="1" type="ORF">J2I47_09590</name>
</gene>